<protein>
    <recommendedName>
        <fullName evidence="4">DUF2304 domain-containing protein</fullName>
    </recommendedName>
</protein>
<keyword evidence="1" id="KW-1133">Transmembrane helix</keyword>
<sequence>MIQLILLASIALVTVLLGRSTSSARHMAYRRLFLVLFVVGSAAAILFPTALTRLANVLGVGRGSDLLLYILVIAFIGSLAMASRRATELGRKLTAVTRALALQEARYDELAARLDAVEARQGDDTPV</sequence>
<reference evidence="2 3" key="2">
    <citation type="journal article" date="2010" name="Stand. Genomic Sci.">
        <title>Complete genome sequence of Xylanimonas cellulosilytica type strain (XIL07).</title>
        <authorList>
            <person name="Foster B."/>
            <person name="Pukall R."/>
            <person name="Abt B."/>
            <person name="Nolan M."/>
            <person name="Glavina Del Rio T."/>
            <person name="Chen F."/>
            <person name="Lucas S."/>
            <person name="Tice H."/>
            <person name="Pitluck S."/>
            <person name="Cheng J.-F."/>
            <person name="Chertkov O."/>
            <person name="Brettin T."/>
            <person name="Han C."/>
            <person name="Detter J.C."/>
            <person name="Bruce D."/>
            <person name="Goodwin L."/>
            <person name="Ivanova N."/>
            <person name="Mavromatis K."/>
            <person name="Pati A."/>
            <person name="Mikhailova N."/>
            <person name="Chen A."/>
            <person name="Palaniappan K."/>
            <person name="Land M."/>
            <person name="Hauser L."/>
            <person name="Chang Y.-J."/>
            <person name="Jeffries C.D."/>
            <person name="Chain P."/>
            <person name="Rohde M."/>
            <person name="Goeker M."/>
            <person name="Bristow J."/>
            <person name="Eisen J.A."/>
            <person name="Markowitz V."/>
            <person name="Hugenholtz P."/>
            <person name="Kyrpides N.C."/>
            <person name="Klenk H.-P."/>
            <person name="Lapidus A."/>
        </authorList>
    </citation>
    <scope>NUCLEOTIDE SEQUENCE [LARGE SCALE GENOMIC DNA]</scope>
    <source>
        <strain evidence="3">DSM 15894 / CECT 5975 / LMG 20990 / XIL07</strain>
    </source>
</reference>
<dbReference type="eggNOG" id="COG2456">
    <property type="taxonomic scope" value="Bacteria"/>
</dbReference>
<dbReference type="InterPro" id="IPR019277">
    <property type="entry name" value="DUF2304"/>
</dbReference>
<feature type="transmembrane region" description="Helical" evidence="1">
    <location>
        <begin position="32"/>
        <end position="54"/>
    </location>
</feature>
<dbReference type="RefSeq" id="WP_012879349.1">
    <property type="nucleotide sequence ID" value="NC_013530.1"/>
</dbReference>
<keyword evidence="3" id="KW-1185">Reference proteome</keyword>
<dbReference type="Pfam" id="PF10066">
    <property type="entry name" value="DUF2304"/>
    <property type="match status" value="1"/>
</dbReference>
<keyword evidence="1" id="KW-0472">Membrane</keyword>
<dbReference type="Proteomes" id="UP000002255">
    <property type="component" value="Chromosome"/>
</dbReference>
<gene>
    <name evidence="2" type="ordered locus">Xcel_2593</name>
</gene>
<reference evidence="3" key="1">
    <citation type="submission" date="2009-11" db="EMBL/GenBank/DDBJ databases">
        <title>The complete chromosome of Xylanimonas cellulosilytica DSM 15894.</title>
        <authorList>
            <consortium name="US DOE Joint Genome Institute (JGI-PGF)"/>
            <person name="Lucas S."/>
            <person name="Copeland A."/>
            <person name="Lapidus A."/>
            <person name="Glavina del Rio T."/>
            <person name="Dalin E."/>
            <person name="Tice H."/>
            <person name="Bruce D."/>
            <person name="Goodwin L."/>
            <person name="Pitluck S."/>
            <person name="Kyrpides N."/>
            <person name="Mavromatis K."/>
            <person name="Ivanova N."/>
            <person name="Mikhailova N."/>
            <person name="Foster B."/>
            <person name="Clum A."/>
            <person name="Brettin T."/>
            <person name="Detter J.C."/>
            <person name="Han C."/>
            <person name="Larimer F."/>
            <person name="Land M."/>
            <person name="Hauser L."/>
            <person name="Markowitz V."/>
            <person name="Cheng J.F."/>
            <person name="Hugenholtz P."/>
            <person name="Woyke T."/>
            <person name="Wu D."/>
            <person name="Gehrich-Schroeter G."/>
            <person name="Schneider S."/>
            <person name="Pukall S.R."/>
            <person name="Klenk H.P."/>
            <person name="Eisen J.A."/>
        </authorList>
    </citation>
    <scope>NUCLEOTIDE SEQUENCE [LARGE SCALE GENOMIC DNA]</scope>
    <source>
        <strain evidence="3">DSM 15894 / CECT 5975 / LMG 20990 / XIL07</strain>
    </source>
</reference>
<dbReference type="STRING" id="446471.Xcel_2593"/>
<organism evidence="2 3">
    <name type="scientific">Xylanimonas cellulosilytica (strain DSM 15894 / JCM 12276 / CECT 5975 / KCTC 9989 / LMG 20990 / NBRC 107835 / XIL07)</name>
    <dbReference type="NCBI Taxonomy" id="446471"/>
    <lineage>
        <taxon>Bacteria</taxon>
        <taxon>Bacillati</taxon>
        <taxon>Actinomycetota</taxon>
        <taxon>Actinomycetes</taxon>
        <taxon>Micrococcales</taxon>
        <taxon>Promicromonosporaceae</taxon>
        <taxon>Xylanimonas</taxon>
    </lineage>
</organism>
<name>D1BX39_XYLCX</name>
<feature type="transmembrane region" description="Helical" evidence="1">
    <location>
        <begin position="66"/>
        <end position="83"/>
    </location>
</feature>
<evidence type="ECO:0000313" key="3">
    <source>
        <dbReference type="Proteomes" id="UP000002255"/>
    </source>
</evidence>
<proteinExistence type="predicted"/>
<dbReference type="KEGG" id="xce:Xcel_2593"/>
<dbReference type="AlphaFoldDB" id="D1BX39"/>
<dbReference type="EMBL" id="CP001821">
    <property type="protein sequence ID" value="ACZ31607.1"/>
    <property type="molecule type" value="Genomic_DNA"/>
</dbReference>
<accession>D1BX39</accession>
<evidence type="ECO:0000313" key="2">
    <source>
        <dbReference type="EMBL" id="ACZ31607.1"/>
    </source>
</evidence>
<dbReference type="HOGENOM" id="CLU_140283_0_0_11"/>
<evidence type="ECO:0008006" key="4">
    <source>
        <dbReference type="Google" id="ProtNLM"/>
    </source>
</evidence>
<evidence type="ECO:0000256" key="1">
    <source>
        <dbReference type="SAM" id="Phobius"/>
    </source>
</evidence>
<keyword evidence="1" id="KW-0812">Transmembrane</keyword>